<dbReference type="NCBIfam" id="TIGR02228">
    <property type="entry name" value="sigpep_I_arch"/>
    <property type="match status" value="1"/>
</dbReference>
<dbReference type="PANTHER" id="PTHR10806">
    <property type="entry name" value="SIGNAL PEPTIDASE COMPLEX CATALYTIC SUBUNIT SEC11"/>
    <property type="match status" value="1"/>
</dbReference>
<protein>
    <recommendedName>
        <fullName evidence="5">Signal peptidase I</fullName>
        <ecNumber evidence="5">3.4.21.89</ecNumber>
    </recommendedName>
</protein>
<dbReference type="EMBL" id="LGTK01000012">
    <property type="protein sequence ID" value="KPH76686.1"/>
    <property type="molecule type" value="Genomic_DNA"/>
</dbReference>
<reference evidence="7 8" key="1">
    <citation type="submission" date="2015-07" db="EMBL/GenBank/DDBJ databases">
        <title>High-quality draft genome sequence of Oceanobacillus caeni HM6, a bacillus isolated from a human feces.</title>
        <authorList>
            <person name="Kumar J."/>
            <person name="Verma M.K."/>
            <person name="Pandey R."/>
            <person name="Bhambi M."/>
            <person name="Chauhan N."/>
        </authorList>
    </citation>
    <scope>NUCLEOTIDE SEQUENCE [LARGE SCALE GENOMIC DNA]</scope>
    <source>
        <strain evidence="7 8">HM6</strain>
    </source>
</reference>
<dbReference type="PRINTS" id="PR00728">
    <property type="entry name" value="SIGNALPTASE"/>
</dbReference>
<dbReference type="NCBIfam" id="NF046067">
    <property type="entry name" value="SigPepSipWBacil"/>
    <property type="match status" value="1"/>
</dbReference>
<organism evidence="7 8">
    <name type="scientific">Oceanobacillus caeni</name>
    <dbReference type="NCBI Taxonomy" id="405946"/>
    <lineage>
        <taxon>Bacteria</taxon>
        <taxon>Bacillati</taxon>
        <taxon>Bacillota</taxon>
        <taxon>Bacilli</taxon>
        <taxon>Bacillales</taxon>
        <taxon>Bacillaceae</taxon>
        <taxon>Oceanobacillus</taxon>
    </lineage>
</organism>
<dbReference type="InterPro" id="IPR019533">
    <property type="entry name" value="Peptidase_S26"/>
</dbReference>
<evidence type="ECO:0000256" key="4">
    <source>
        <dbReference type="ARBA" id="ARBA00023136"/>
    </source>
</evidence>
<dbReference type="InterPro" id="IPR036286">
    <property type="entry name" value="LexA/Signal_pep-like_sf"/>
</dbReference>
<keyword evidence="2 6" id="KW-0812">Transmembrane</keyword>
<evidence type="ECO:0000313" key="8">
    <source>
        <dbReference type="Proteomes" id="UP000037854"/>
    </source>
</evidence>
<sequence length="193" mass="21126">MKKKTIFKWANRLISTVLMVVLIAVAALVVINKASGGEPEILGYQLKTVLSGSMEPGIQTGSIIAVKPIEGEERSNLTKGDVITFMESEDKLVTHRIIDIQTSGENVMYTTKGDNNNAPDSNPVLAENVVAVYNGFTIPYLGYISTFAQSPNGSIAFLIIPGFLMLGYSIFIIWRALRELEDQKKPQTDVTNS</sequence>
<evidence type="ECO:0000256" key="5">
    <source>
        <dbReference type="NCBIfam" id="TIGR02228"/>
    </source>
</evidence>
<dbReference type="RefSeq" id="WP_060668018.1">
    <property type="nucleotide sequence ID" value="NZ_LGTK01000012.1"/>
</dbReference>
<dbReference type="InterPro" id="IPR001733">
    <property type="entry name" value="Peptidase_S26B"/>
</dbReference>
<evidence type="ECO:0000256" key="1">
    <source>
        <dbReference type="ARBA" id="ARBA00004370"/>
    </source>
</evidence>
<comment type="caution">
    <text evidence="7">The sequence shown here is derived from an EMBL/GenBank/DDBJ whole genome shotgun (WGS) entry which is preliminary data.</text>
</comment>
<dbReference type="Proteomes" id="UP000037854">
    <property type="component" value="Unassembled WGS sequence"/>
</dbReference>
<keyword evidence="4 6" id="KW-0472">Membrane</keyword>
<comment type="subcellular location">
    <subcellularLocation>
        <location evidence="1">Membrane</location>
    </subcellularLocation>
</comment>
<accession>A0ABR5ML61</accession>
<feature type="transmembrane region" description="Helical" evidence="6">
    <location>
        <begin position="155"/>
        <end position="177"/>
    </location>
</feature>
<dbReference type="PANTHER" id="PTHR10806:SF6">
    <property type="entry name" value="SIGNAL PEPTIDASE COMPLEX CATALYTIC SUBUNIT SEC11"/>
    <property type="match status" value="1"/>
</dbReference>
<evidence type="ECO:0000313" key="7">
    <source>
        <dbReference type="EMBL" id="KPH76686.1"/>
    </source>
</evidence>
<name>A0ABR5ML61_9BACI</name>
<dbReference type="Gene3D" id="2.10.109.10">
    <property type="entry name" value="Umud Fragment, subunit A"/>
    <property type="match status" value="1"/>
</dbReference>
<proteinExistence type="predicted"/>
<gene>
    <name evidence="7" type="ORF">AFL42_05300</name>
</gene>
<keyword evidence="3 6" id="KW-1133">Transmembrane helix</keyword>
<dbReference type="SUPFAM" id="SSF51306">
    <property type="entry name" value="LexA/Signal peptidase"/>
    <property type="match status" value="1"/>
</dbReference>
<dbReference type="CDD" id="cd06530">
    <property type="entry name" value="S26_SPase_I"/>
    <property type="match status" value="1"/>
</dbReference>
<evidence type="ECO:0000256" key="2">
    <source>
        <dbReference type="ARBA" id="ARBA00022692"/>
    </source>
</evidence>
<evidence type="ECO:0000256" key="6">
    <source>
        <dbReference type="SAM" id="Phobius"/>
    </source>
</evidence>
<dbReference type="EC" id="3.4.21.89" evidence="5"/>
<keyword evidence="8" id="KW-1185">Reference proteome</keyword>
<evidence type="ECO:0000256" key="3">
    <source>
        <dbReference type="ARBA" id="ARBA00022989"/>
    </source>
</evidence>